<dbReference type="PANTHER" id="PTHR35446">
    <property type="entry name" value="SI:CH211-175M2.5"/>
    <property type="match status" value="1"/>
</dbReference>
<dbReference type="InterPro" id="IPR010195">
    <property type="entry name" value="Uncharacterised_peroxidase-rel"/>
</dbReference>
<dbReference type="RefSeq" id="WP_377348254.1">
    <property type="nucleotide sequence ID" value="NZ_JBHLTP010000011.1"/>
</dbReference>
<name>A0ABV6LPW5_9BACI</name>
<proteinExistence type="predicted"/>
<evidence type="ECO:0000313" key="2">
    <source>
        <dbReference type="Proteomes" id="UP001589836"/>
    </source>
</evidence>
<sequence>MPWIKPKKQNDVKKQNGEPLPLFNRLIANSETMYSAFAPLQTAISHTFLSDFEKEAIITYVSMKNGCTYCTKSHGTLFSQLSGEEDAEYKLQNFASMDWPASLKCMLYYADKLTDRPASVEKEDIEQLRAFGYSEEQIVEINHVIAYTTYTNQISMGLGL</sequence>
<comment type="caution">
    <text evidence="1">The sequence shown here is derived from an EMBL/GenBank/DDBJ whole genome shotgun (WGS) entry which is preliminary data.</text>
</comment>
<dbReference type="Proteomes" id="UP001589836">
    <property type="component" value="Unassembled WGS sequence"/>
</dbReference>
<reference evidence="1 2" key="1">
    <citation type="submission" date="2024-09" db="EMBL/GenBank/DDBJ databases">
        <authorList>
            <person name="Sun Q."/>
            <person name="Mori K."/>
        </authorList>
    </citation>
    <scope>NUCLEOTIDE SEQUENCE [LARGE SCALE GENOMIC DNA]</scope>
    <source>
        <strain evidence="1 2">NCAIM B.02529</strain>
    </source>
</reference>
<accession>A0ABV6LPW5</accession>
<dbReference type="InterPro" id="IPR029032">
    <property type="entry name" value="AhpD-like"/>
</dbReference>
<keyword evidence="1" id="KW-0560">Oxidoreductase</keyword>
<dbReference type="EMBL" id="JBHLTP010000011">
    <property type="protein sequence ID" value="MFC0524357.1"/>
    <property type="molecule type" value="Genomic_DNA"/>
</dbReference>
<keyword evidence="1" id="KW-0575">Peroxidase</keyword>
<protein>
    <submittedName>
        <fullName evidence="1">Peroxidase-related enzyme</fullName>
    </submittedName>
</protein>
<organism evidence="1 2">
    <name type="scientific">Pontibacillus salicampi</name>
    <dbReference type="NCBI Taxonomy" id="1449801"/>
    <lineage>
        <taxon>Bacteria</taxon>
        <taxon>Bacillati</taxon>
        <taxon>Bacillota</taxon>
        <taxon>Bacilli</taxon>
        <taxon>Bacillales</taxon>
        <taxon>Bacillaceae</taxon>
        <taxon>Pontibacillus</taxon>
    </lineage>
</organism>
<dbReference type="Gene3D" id="1.20.1290.10">
    <property type="entry name" value="AhpD-like"/>
    <property type="match status" value="1"/>
</dbReference>
<dbReference type="NCBIfam" id="TIGR01926">
    <property type="entry name" value="peroxid_rel"/>
    <property type="match status" value="1"/>
</dbReference>
<dbReference type="GO" id="GO:0004601">
    <property type="term" value="F:peroxidase activity"/>
    <property type="evidence" value="ECO:0007669"/>
    <property type="project" value="UniProtKB-KW"/>
</dbReference>
<dbReference type="SUPFAM" id="SSF69118">
    <property type="entry name" value="AhpD-like"/>
    <property type="match status" value="1"/>
</dbReference>
<gene>
    <name evidence="1" type="ORF">ACFFGV_12350</name>
</gene>
<keyword evidence="2" id="KW-1185">Reference proteome</keyword>
<dbReference type="PANTHER" id="PTHR35446:SF2">
    <property type="entry name" value="CARBOXYMUCONOLACTONE DECARBOXYLASE-LIKE DOMAIN-CONTAINING PROTEIN"/>
    <property type="match status" value="1"/>
</dbReference>
<evidence type="ECO:0000313" key="1">
    <source>
        <dbReference type="EMBL" id="MFC0524357.1"/>
    </source>
</evidence>